<evidence type="ECO:0000256" key="3">
    <source>
        <dbReference type="SAM" id="MobiDB-lite"/>
    </source>
</evidence>
<organism evidence="5 6">
    <name type="scientific">Cylindrobasidium torrendii FP15055 ss-10</name>
    <dbReference type="NCBI Taxonomy" id="1314674"/>
    <lineage>
        <taxon>Eukaryota</taxon>
        <taxon>Fungi</taxon>
        <taxon>Dikarya</taxon>
        <taxon>Basidiomycota</taxon>
        <taxon>Agaricomycotina</taxon>
        <taxon>Agaricomycetes</taxon>
        <taxon>Agaricomycetidae</taxon>
        <taxon>Agaricales</taxon>
        <taxon>Marasmiineae</taxon>
        <taxon>Physalacriaceae</taxon>
        <taxon>Cylindrobasidium</taxon>
    </lineage>
</organism>
<protein>
    <recommendedName>
        <fullName evidence="4">CCHC-type domain-containing protein</fullName>
    </recommendedName>
</protein>
<dbReference type="SMART" id="SM00343">
    <property type="entry name" value="ZnF_C2HC"/>
    <property type="match status" value="1"/>
</dbReference>
<feature type="domain" description="CCHC-type" evidence="4">
    <location>
        <begin position="471"/>
        <end position="486"/>
    </location>
</feature>
<feature type="compositionally biased region" description="Polar residues" evidence="3">
    <location>
        <begin position="147"/>
        <end position="160"/>
    </location>
</feature>
<dbReference type="OrthoDB" id="3205788at2759"/>
<dbReference type="Gene3D" id="4.10.60.10">
    <property type="entry name" value="Zinc finger, CCHC-type"/>
    <property type="match status" value="1"/>
</dbReference>
<name>A0A0D7BNZ2_9AGAR</name>
<evidence type="ECO:0000313" key="5">
    <source>
        <dbReference type="EMBL" id="KIY71925.1"/>
    </source>
</evidence>
<dbReference type="InterPro" id="IPR001878">
    <property type="entry name" value="Znf_CCHC"/>
</dbReference>
<evidence type="ECO:0000256" key="1">
    <source>
        <dbReference type="ARBA" id="ARBA00022664"/>
    </source>
</evidence>
<feature type="region of interest" description="Disordered" evidence="3">
    <location>
        <begin position="100"/>
        <end position="164"/>
    </location>
</feature>
<dbReference type="GO" id="GO:0003676">
    <property type="term" value="F:nucleic acid binding"/>
    <property type="evidence" value="ECO:0007669"/>
    <property type="project" value="InterPro"/>
</dbReference>
<feature type="region of interest" description="Disordered" evidence="3">
    <location>
        <begin position="1"/>
        <end position="43"/>
    </location>
</feature>
<dbReference type="EMBL" id="KN880449">
    <property type="protein sequence ID" value="KIY71925.1"/>
    <property type="molecule type" value="Genomic_DNA"/>
</dbReference>
<feature type="compositionally biased region" description="Low complexity" evidence="3">
    <location>
        <begin position="21"/>
        <end position="37"/>
    </location>
</feature>
<gene>
    <name evidence="5" type="ORF">CYLTODRAFT_407842</name>
</gene>
<dbReference type="SUPFAM" id="SSF57756">
    <property type="entry name" value="Retrovirus zinc finger-like domains"/>
    <property type="match status" value="1"/>
</dbReference>
<dbReference type="AlphaFoldDB" id="A0A0D7BNZ2"/>
<keyword evidence="2" id="KW-0862">Zinc</keyword>
<keyword evidence="2" id="KW-0863">Zinc-finger</keyword>
<dbReference type="PROSITE" id="PS50158">
    <property type="entry name" value="ZF_CCHC"/>
    <property type="match status" value="1"/>
</dbReference>
<proteinExistence type="predicted"/>
<evidence type="ECO:0000256" key="2">
    <source>
        <dbReference type="PROSITE-ProRule" id="PRU00047"/>
    </source>
</evidence>
<keyword evidence="1" id="KW-0507">mRNA processing</keyword>
<accession>A0A0D7BNZ2</accession>
<feature type="non-terminal residue" evidence="5">
    <location>
        <position position="612"/>
    </location>
</feature>
<sequence>MSPHHPPSLLPAAAGEGGAASSGAAASAGDPSASAAAMSQDDVDTQLLSRDAAIESMRAQGVDMMLARDRLRDGAARVQSRFPGEFSYDMSALTSLNEIADAPLQESTPRRGRSMSVQSDSKPPGLVHPSMGSPRRSRASSIAGEARSTSPRLGRSSSPTGEADDVTAEALDGAPLLTYPAVSDSQEMRFTVPSELADGASLPLETSRLTRSEYREGHSSPLGGHDGLFGSVSAGPRERGGYNSHDSTPVFTREQDPYRIVNQTDAVPEGALALSNMSMDEASQEVRRLDELENQLFLRRREARQSALREKAAQMKEETPSVPRVSFAPLGYDTSAPVAGPSAKAQGKMRDFTGADIPGVPASDLDVAGQREALEAYEGLREVSHDEQRAIYEDIIMPSQTRNGTTAPLSTPTVTLPVAALRDRTPFENESGRSLPTPETSERVVQGSENVWEKFKMSESEYRQHLSDGLCLRCHKKGHVSRNCPDANVVRASSSSKPPGRVQVASASLTAESIRFVLLNPRLAERPGFCLVEWYLAALRRKYQVKPLSFWDDEWELTEVKNPDTRLTALHFGAAGLERNAASTRDFTRKVPHPLVVEVLVAGHPCRALLDS</sequence>
<feature type="region of interest" description="Disordered" evidence="3">
    <location>
        <begin position="427"/>
        <end position="446"/>
    </location>
</feature>
<dbReference type="GO" id="GO:0006397">
    <property type="term" value="P:mRNA processing"/>
    <property type="evidence" value="ECO:0007669"/>
    <property type="project" value="UniProtKB-KW"/>
</dbReference>
<dbReference type="Proteomes" id="UP000054007">
    <property type="component" value="Unassembled WGS sequence"/>
</dbReference>
<dbReference type="GO" id="GO:0008270">
    <property type="term" value="F:zinc ion binding"/>
    <property type="evidence" value="ECO:0007669"/>
    <property type="project" value="UniProtKB-KW"/>
</dbReference>
<dbReference type="STRING" id="1314674.A0A0D7BNZ2"/>
<dbReference type="InterPro" id="IPR036875">
    <property type="entry name" value="Znf_CCHC_sf"/>
</dbReference>
<evidence type="ECO:0000259" key="4">
    <source>
        <dbReference type="PROSITE" id="PS50158"/>
    </source>
</evidence>
<reference evidence="5 6" key="1">
    <citation type="journal article" date="2015" name="Fungal Genet. Biol.">
        <title>Evolution of novel wood decay mechanisms in Agaricales revealed by the genome sequences of Fistulina hepatica and Cylindrobasidium torrendii.</title>
        <authorList>
            <person name="Floudas D."/>
            <person name="Held B.W."/>
            <person name="Riley R."/>
            <person name="Nagy L.G."/>
            <person name="Koehler G."/>
            <person name="Ransdell A.S."/>
            <person name="Younus H."/>
            <person name="Chow J."/>
            <person name="Chiniquy J."/>
            <person name="Lipzen A."/>
            <person name="Tritt A."/>
            <person name="Sun H."/>
            <person name="Haridas S."/>
            <person name="LaButti K."/>
            <person name="Ohm R.A."/>
            <person name="Kues U."/>
            <person name="Blanchette R.A."/>
            <person name="Grigoriev I.V."/>
            <person name="Minto R.E."/>
            <person name="Hibbett D.S."/>
        </authorList>
    </citation>
    <scope>NUCLEOTIDE SEQUENCE [LARGE SCALE GENOMIC DNA]</scope>
    <source>
        <strain evidence="5 6">FP15055 ss-10</strain>
    </source>
</reference>
<keyword evidence="2" id="KW-0479">Metal-binding</keyword>
<evidence type="ECO:0000313" key="6">
    <source>
        <dbReference type="Proteomes" id="UP000054007"/>
    </source>
</evidence>
<keyword evidence="6" id="KW-1185">Reference proteome</keyword>